<keyword evidence="1" id="KW-0812">Transmembrane</keyword>
<accession>A0A518HJR8</accession>
<dbReference type="AlphaFoldDB" id="A0A518HJR8"/>
<dbReference type="RefSeq" id="WP_145384883.1">
    <property type="nucleotide sequence ID" value="NZ_CP037423.1"/>
</dbReference>
<evidence type="ECO:0000256" key="1">
    <source>
        <dbReference type="SAM" id="Phobius"/>
    </source>
</evidence>
<keyword evidence="3" id="KW-1185">Reference proteome</keyword>
<keyword evidence="1" id="KW-0472">Membrane</keyword>
<evidence type="ECO:0000313" key="3">
    <source>
        <dbReference type="Proteomes" id="UP000319004"/>
    </source>
</evidence>
<name>A0A518HJR8_9BACT</name>
<dbReference type="EMBL" id="CP037423">
    <property type="protein sequence ID" value="QDV41095.1"/>
    <property type="molecule type" value="Genomic_DNA"/>
</dbReference>
<gene>
    <name evidence="2" type="ORF">Enr13x_09330</name>
</gene>
<dbReference type="Proteomes" id="UP000319004">
    <property type="component" value="Chromosome"/>
</dbReference>
<dbReference type="KEGG" id="snep:Enr13x_09330"/>
<evidence type="ECO:0000313" key="2">
    <source>
        <dbReference type="EMBL" id="QDV41095.1"/>
    </source>
</evidence>
<feature type="transmembrane region" description="Helical" evidence="1">
    <location>
        <begin position="56"/>
        <end position="76"/>
    </location>
</feature>
<proteinExistence type="predicted"/>
<sequence>MQRSGGGAVPGGIIVSSRRPLIPGVRRLEPLSIHKQHHQQGGMQNMNAAPRKSPRFSVLTLALVVVAIAACLASYMRGHQDGHDEAIRLHVNSAVSAAITDPQWKHIAADAHHLGNIRVLSGGEGGNMTFAADVVNSKGVVVGSSTGTLGTFAGESTVHVAYHDGGKQEFTPRYFAESSRSTEYRRTKR</sequence>
<reference evidence="2 3" key="1">
    <citation type="submission" date="2019-03" db="EMBL/GenBank/DDBJ databases">
        <title>Deep-cultivation of Planctomycetes and their phenomic and genomic characterization uncovers novel biology.</title>
        <authorList>
            <person name="Wiegand S."/>
            <person name="Jogler M."/>
            <person name="Boedeker C."/>
            <person name="Pinto D."/>
            <person name="Vollmers J."/>
            <person name="Rivas-Marin E."/>
            <person name="Kohn T."/>
            <person name="Peeters S.H."/>
            <person name="Heuer A."/>
            <person name="Rast P."/>
            <person name="Oberbeckmann S."/>
            <person name="Bunk B."/>
            <person name="Jeske O."/>
            <person name="Meyerdierks A."/>
            <person name="Storesund J.E."/>
            <person name="Kallscheuer N."/>
            <person name="Luecker S."/>
            <person name="Lage O.M."/>
            <person name="Pohl T."/>
            <person name="Merkel B.J."/>
            <person name="Hornburger P."/>
            <person name="Mueller R.-W."/>
            <person name="Bruemmer F."/>
            <person name="Labrenz M."/>
            <person name="Spormann A.M."/>
            <person name="Op den Camp H."/>
            <person name="Overmann J."/>
            <person name="Amann R."/>
            <person name="Jetten M.S.M."/>
            <person name="Mascher T."/>
            <person name="Medema M.H."/>
            <person name="Devos D.P."/>
            <person name="Kaster A.-K."/>
            <person name="Ovreas L."/>
            <person name="Rohde M."/>
            <person name="Galperin M.Y."/>
            <person name="Jogler C."/>
        </authorList>
    </citation>
    <scope>NUCLEOTIDE SEQUENCE [LARGE SCALE GENOMIC DNA]</scope>
    <source>
        <strain evidence="2 3">Enr13</strain>
    </source>
</reference>
<keyword evidence="1" id="KW-1133">Transmembrane helix</keyword>
<protein>
    <submittedName>
        <fullName evidence="2">Uncharacterized protein</fullName>
    </submittedName>
</protein>
<organism evidence="2 3">
    <name type="scientific">Stieleria neptunia</name>
    <dbReference type="NCBI Taxonomy" id="2527979"/>
    <lineage>
        <taxon>Bacteria</taxon>
        <taxon>Pseudomonadati</taxon>
        <taxon>Planctomycetota</taxon>
        <taxon>Planctomycetia</taxon>
        <taxon>Pirellulales</taxon>
        <taxon>Pirellulaceae</taxon>
        <taxon>Stieleria</taxon>
    </lineage>
</organism>